<comment type="caution">
    <text evidence="2">The sequence shown here is derived from an EMBL/GenBank/DDBJ whole genome shotgun (WGS) entry which is preliminary data.</text>
</comment>
<dbReference type="InterPro" id="IPR001279">
    <property type="entry name" value="Metallo-B-lactamas"/>
</dbReference>
<protein>
    <recommendedName>
        <fullName evidence="1">Metallo-beta-lactamase domain-containing protein</fullName>
    </recommendedName>
</protein>
<feature type="domain" description="Metallo-beta-lactamase" evidence="1">
    <location>
        <begin position="17"/>
        <end position="213"/>
    </location>
</feature>
<evidence type="ECO:0000313" key="2">
    <source>
        <dbReference type="EMBL" id="OGZ88545.1"/>
    </source>
</evidence>
<evidence type="ECO:0000313" key="3">
    <source>
        <dbReference type="Proteomes" id="UP000178935"/>
    </source>
</evidence>
<dbReference type="AlphaFoldDB" id="A0A1G2JN22"/>
<dbReference type="PANTHER" id="PTHR46018">
    <property type="entry name" value="ZINC PHOSPHODIESTERASE ELAC PROTEIN 1"/>
    <property type="match status" value="1"/>
</dbReference>
<dbReference type="Gene3D" id="3.60.15.10">
    <property type="entry name" value="Ribonuclease Z/Hydroxyacylglutathione hydrolase-like"/>
    <property type="match status" value="1"/>
</dbReference>
<dbReference type="PANTHER" id="PTHR46018:SF2">
    <property type="entry name" value="ZINC PHOSPHODIESTERASE ELAC PROTEIN 1"/>
    <property type="match status" value="1"/>
</dbReference>
<reference evidence="2 3" key="1">
    <citation type="journal article" date="2016" name="Nat. Commun.">
        <title>Thousands of microbial genomes shed light on interconnected biogeochemical processes in an aquifer system.</title>
        <authorList>
            <person name="Anantharaman K."/>
            <person name="Brown C.T."/>
            <person name="Hug L.A."/>
            <person name="Sharon I."/>
            <person name="Castelle C.J."/>
            <person name="Probst A.J."/>
            <person name="Thomas B.C."/>
            <person name="Singh A."/>
            <person name="Wilkins M.J."/>
            <person name="Karaoz U."/>
            <person name="Brodie E.L."/>
            <person name="Williams K.H."/>
            <person name="Hubbard S.S."/>
            <person name="Banfield J.F."/>
        </authorList>
    </citation>
    <scope>NUCLEOTIDE SEQUENCE [LARGE SCALE GENOMIC DNA]</scope>
</reference>
<dbReference type="SUPFAM" id="SSF56281">
    <property type="entry name" value="Metallo-hydrolase/oxidoreductase"/>
    <property type="match status" value="1"/>
</dbReference>
<dbReference type="InterPro" id="IPR036866">
    <property type="entry name" value="RibonucZ/Hydroxyglut_hydro"/>
</dbReference>
<organism evidence="2 3">
    <name type="scientific">Candidatus Staskawiczbacteria bacterium RIFOXYD1_FULL_32_13</name>
    <dbReference type="NCBI Taxonomy" id="1802234"/>
    <lineage>
        <taxon>Bacteria</taxon>
        <taxon>Candidatus Staskawicziibacteriota</taxon>
    </lineage>
</organism>
<evidence type="ECO:0000259" key="1">
    <source>
        <dbReference type="SMART" id="SM00849"/>
    </source>
</evidence>
<proteinExistence type="predicted"/>
<dbReference type="CDD" id="cd16272">
    <property type="entry name" value="RNaseZ_MBL-fold"/>
    <property type="match status" value="1"/>
</dbReference>
<dbReference type="EMBL" id="MHPU01000020">
    <property type="protein sequence ID" value="OGZ88545.1"/>
    <property type="molecule type" value="Genomic_DNA"/>
</dbReference>
<accession>A0A1G2JN22</accession>
<sequence>MKIIFLGVGEAFDERYPNHSHLVLSEKTAIMLDCGDSAVRQLWKYTKDHSLIDVLYITHRHSDHLFGVPNLLGRMLEEDRKKELTIICSEQLKVDIERLCQHSYFGIDSYGFKVNFVIAKDGESVQFNELKLSFAKTLHTAYNLAIRIDNGRNIVCYSGDGPFDENPEKLYKDADILMHECYMFDERIKGHVAAVDIFEMAKRQNVKCLALAHFKRKFNNETRAKVKEAIPDTGLKIILPEPLEEYIL</sequence>
<dbReference type="Proteomes" id="UP000178935">
    <property type="component" value="Unassembled WGS sequence"/>
</dbReference>
<name>A0A1G2JN22_9BACT</name>
<gene>
    <name evidence="2" type="ORF">A2561_04575</name>
</gene>
<dbReference type="SMART" id="SM00849">
    <property type="entry name" value="Lactamase_B"/>
    <property type="match status" value="1"/>
</dbReference>
<dbReference type="Pfam" id="PF23023">
    <property type="entry name" value="Anti-Pycsar_Apyc1"/>
    <property type="match status" value="1"/>
</dbReference>
<dbReference type="GO" id="GO:0042781">
    <property type="term" value="F:3'-tRNA processing endoribonuclease activity"/>
    <property type="evidence" value="ECO:0007669"/>
    <property type="project" value="TreeGrafter"/>
</dbReference>